<proteinExistence type="predicted"/>
<accession>A0A918NXY4</accession>
<name>A0A918NXY4_9ACTN</name>
<keyword evidence="2" id="KW-1185">Reference proteome</keyword>
<reference evidence="1" key="2">
    <citation type="submission" date="2020-09" db="EMBL/GenBank/DDBJ databases">
        <authorList>
            <person name="Sun Q."/>
            <person name="Ohkuma M."/>
        </authorList>
    </citation>
    <scope>NUCLEOTIDE SEQUENCE</scope>
    <source>
        <strain evidence="1">JCM 4790</strain>
    </source>
</reference>
<dbReference type="AlphaFoldDB" id="A0A918NXY4"/>
<comment type="caution">
    <text evidence="1">The sequence shown here is derived from an EMBL/GenBank/DDBJ whole genome shotgun (WGS) entry which is preliminary data.</text>
</comment>
<dbReference type="Proteomes" id="UP000619244">
    <property type="component" value="Unassembled WGS sequence"/>
</dbReference>
<dbReference type="RefSeq" id="WP_190194205.1">
    <property type="nucleotide sequence ID" value="NZ_BMVU01000055.1"/>
</dbReference>
<gene>
    <name evidence="1" type="ORF">GCM10010358_68120</name>
</gene>
<protein>
    <submittedName>
        <fullName evidence="1">Uncharacterized protein</fullName>
    </submittedName>
</protein>
<organism evidence="1 2">
    <name type="scientific">Streptomyces minutiscleroticus</name>
    <dbReference type="NCBI Taxonomy" id="68238"/>
    <lineage>
        <taxon>Bacteria</taxon>
        <taxon>Bacillati</taxon>
        <taxon>Actinomycetota</taxon>
        <taxon>Actinomycetes</taxon>
        <taxon>Kitasatosporales</taxon>
        <taxon>Streptomycetaceae</taxon>
        <taxon>Streptomyces</taxon>
    </lineage>
</organism>
<evidence type="ECO:0000313" key="1">
    <source>
        <dbReference type="EMBL" id="GGY05110.1"/>
    </source>
</evidence>
<evidence type="ECO:0000313" key="2">
    <source>
        <dbReference type="Proteomes" id="UP000619244"/>
    </source>
</evidence>
<sequence>MAITSQPVIPDKARDLWERASAWRARLPDIHAGRLELKGNALNRSWRSDETAAAMRGRACRTSAVAIILDANGLNASYGGGGLLHSPHIIGFCAGFPADKDTLAVPAINGFLIFTTLGALLPVDVDHAAPLILDTARSAVAACCAVTRPAERYPGDRSFVTVNTDAVCSACQHWLDNADARQERRHAKPHTTGTPG</sequence>
<dbReference type="EMBL" id="BMVU01000055">
    <property type="protein sequence ID" value="GGY05110.1"/>
    <property type="molecule type" value="Genomic_DNA"/>
</dbReference>
<reference evidence="1" key="1">
    <citation type="journal article" date="2014" name="Int. J. Syst. Evol. Microbiol.">
        <title>Complete genome sequence of Corynebacterium casei LMG S-19264T (=DSM 44701T), isolated from a smear-ripened cheese.</title>
        <authorList>
            <consortium name="US DOE Joint Genome Institute (JGI-PGF)"/>
            <person name="Walter F."/>
            <person name="Albersmeier A."/>
            <person name="Kalinowski J."/>
            <person name="Ruckert C."/>
        </authorList>
    </citation>
    <scope>NUCLEOTIDE SEQUENCE</scope>
    <source>
        <strain evidence="1">JCM 4790</strain>
    </source>
</reference>